<sequence length="422" mass="44076">MKAFRGRLPHCAVSGVVVATCLLAAAGTACAQVAPPYATLLRQSADAPRLALSEAEIRRAEGLSEQARARPNPSVSLMTENVTGSSPYRGFDRAETTLQYNHTLELGGKRGARIEAGEAGVTASKARDQDARAAYAYDLALAYAAAEAADSRNALAQDEVEEGEADLGAARALVDAGKEARLRALQAETSLNEAKAALHLANANRIAAFARLSALTGSQTPFASLAQSVLDLGAKTPAVGPVDPLASPYYLAAQAEREAANRRLKAEQRRAVPDVTASIGVRRLEYDNATALLGSLSLPLPIFDRNRGNIAASRAEADAAQARLAMAQNDARAEAQASAAQFHAAMARVTAALGAQATADETYRLARIAYEAGKSSIIELLAARHGLAITRGGVLDARLAAFEARARLARLTGSTISGDPIQ</sequence>
<comment type="caution">
    <text evidence="4">The sequence shown here is derived from an EMBL/GenBank/DDBJ whole genome shotgun (WGS) entry which is preliminary data.</text>
</comment>
<dbReference type="PANTHER" id="PTHR30203:SF24">
    <property type="entry name" value="BLR4935 PROTEIN"/>
    <property type="match status" value="1"/>
</dbReference>
<evidence type="ECO:0000313" key="5">
    <source>
        <dbReference type="Proteomes" id="UP000290975"/>
    </source>
</evidence>
<reference evidence="4 5" key="1">
    <citation type="submission" date="2014-12" db="EMBL/GenBank/DDBJ databases">
        <title>Whole genome sequencing of Sphingobium xenophagum OW59.</title>
        <authorList>
            <person name="Ohta Y."/>
            <person name="Nishi S."/>
            <person name="Hatada Y."/>
        </authorList>
    </citation>
    <scope>NUCLEOTIDE SEQUENCE [LARGE SCALE GENOMIC DNA]</scope>
    <source>
        <strain evidence="4 5">OW59</strain>
    </source>
</reference>
<dbReference type="InterPro" id="IPR010131">
    <property type="entry name" value="MdtP/NodT-like"/>
</dbReference>
<name>A0A401J2N5_SPHXE</name>
<dbReference type="AlphaFoldDB" id="A0A401J2N5"/>
<dbReference type="PANTHER" id="PTHR30203">
    <property type="entry name" value="OUTER MEMBRANE CATION EFFLUX PROTEIN"/>
    <property type="match status" value="1"/>
</dbReference>
<evidence type="ECO:0000313" key="4">
    <source>
        <dbReference type="EMBL" id="GBH30897.1"/>
    </source>
</evidence>
<dbReference type="SUPFAM" id="SSF56954">
    <property type="entry name" value="Outer membrane efflux proteins (OEP)"/>
    <property type="match status" value="1"/>
</dbReference>
<proteinExistence type="inferred from homology"/>
<evidence type="ECO:0000256" key="1">
    <source>
        <dbReference type="ARBA" id="ARBA00007613"/>
    </source>
</evidence>
<protein>
    <submittedName>
        <fullName evidence="4">Outer membrane protein, cobalt-zinc-cadmium efflux system</fullName>
    </submittedName>
</protein>
<dbReference type="EMBL" id="BBQY01000008">
    <property type="protein sequence ID" value="GBH30897.1"/>
    <property type="molecule type" value="Genomic_DNA"/>
</dbReference>
<evidence type="ECO:0000256" key="3">
    <source>
        <dbReference type="SAM" id="SignalP"/>
    </source>
</evidence>
<dbReference type="GO" id="GO:0015562">
    <property type="term" value="F:efflux transmembrane transporter activity"/>
    <property type="evidence" value="ECO:0007669"/>
    <property type="project" value="InterPro"/>
</dbReference>
<dbReference type="Gene3D" id="1.20.1600.10">
    <property type="entry name" value="Outer membrane efflux proteins (OEP)"/>
    <property type="match status" value="1"/>
</dbReference>
<evidence type="ECO:0000256" key="2">
    <source>
        <dbReference type="SAM" id="MobiDB-lite"/>
    </source>
</evidence>
<dbReference type="RefSeq" id="WP_086486057.1">
    <property type="nucleotide sequence ID" value="NZ_BBQY01000008.1"/>
</dbReference>
<dbReference type="PROSITE" id="PS51257">
    <property type="entry name" value="PROKAR_LIPOPROTEIN"/>
    <property type="match status" value="1"/>
</dbReference>
<feature type="region of interest" description="Disordered" evidence="2">
    <location>
        <begin position="61"/>
        <end position="81"/>
    </location>
</feature>
<dbReference type="Proteomes" id="UP000290975">
    <property type="component" value="Unassembled WGS sequence"/>
</dbReference>
<feature type="signal peptide" evidence="3">
    <location>
        <begin position="1"/>
        <end position="31"/>
    </location>
</feature>
<accession>A0A401J2N5</accession>
<keyword evidence="3" id="KW-0732">Signal</keyword>
<dbReference type="InterPro" id="IPR003423">
    <property type="entry name" value="OMP_efflux"/>
</dbReference>
<comment type="similarity">
    <text evidence="1">Belongs to the outer membrane factor (OMF) (TC 1.B.17) family.</text>
</comment>
<feature type="chain" id="PRO_5019578974" evidence="3">
    <location>
        <begin position="32"/>
        <end position="422"/>
    </location>
</feature>
<gene>
    <name evidence="4" type="ORF">MBESOW_P2152</name>
</gene>
<dbReference type="Pfam" id="PF02321">
    <property type="entry name" value="OEP"/>
    <property type="match status" value="2"/>
</dbReference>
<organism evidence="4 5">
    <name type="scientific">Sphingobium xenophagum</name>
    <dbReference type="NCBI Taxonomy" id="121428"/>
    <lineage>
        <taxon>Bacteria</taxon>
        <taxon>Pseudomonadati</taxon>
        <taxon>Pseudomonadota</taxon>
        <taxon>Alphaproteobacteria</taxon>
        <taxon>Sphingomonadales</taxon>
        <taxon>Sphingomonadaceae</taxon>
        <taxon>Sphingobium</taxon>
    </lineage>
</organism>
<keyword evidence="5" id="KW-1185">Reference proteome</keyword>